<dbReference type="STRING" id="1120920.SAMN03080599_00681"/>
<dbReference type="InterPro" id="IPR005467">
    <property type="entry name" value="His_kinase_dom"/>
</dbReference>
<dbReference type="GO" id="GO:0005524">
    <property type="term" value="F:ATP binding"/>
    <property type="evidence" value="ECO:0007669"/>
    <property type="project" value="UniProtKB-KW"/>
</dbReference>
<dbReference type="InterPro" id="IPR003660">
    <property type="entry name" value="HAMP_dom"/>
</dbReference>
<evidence type="ECO:0000256" key="9">
    <source>
        <dbReference type="ARBA" id="ARBA00022777"/>
    </source>
</evidence>
<dbReference type="EC" id="2.7.13.3" evidence="3"/>
<dbReference type="Pfam" id="PF00672">
    <property type="entry name" value="HAMP"/>
    <property type="match status" value="1"/>
</dbReference>
<feature type="transmembrane region" description="Helical" evidence="14">
    <location>
        <begin position="136"/>
        <end position="159"/>
    </location>
</feature>
<evidence type="ECO:0000256" key="4">
    <source>
        <dbReference type="ARBA" id="ARBA00022475"/>
    </source>
</evidence>
<evidence type="ECO:0000256" key="8">
    <source>
        <dbReference type="ARBA" id="ARBA00022741"/>
    </source>
</evidence>
<evidence type="ECO:0000256" key="11">
    <source>
        <dbReference type="ARBA" id="ARBA00022989"/>
    </source>
</evidence>
<dbReference type="GO" id="GO:0005886">
    <property type="term" value="C:plasma membrane"/>
    <property type="evidence" value="ECO:0007669"/>
    <property type="project" value="UniProtKB-SubCell"/>
</dbReference>
<dbReference type="InterPro" id="IPR036890">
    <property type="entry name" value="HATPase_C_sf"/>
</dbReference>
<dbReference type="InterPro" id="IPR003661">
    <property type="entry name" value="HisK_dim/P_dom"/>
</dbReference>
<dbReference type="GO" id="GO:0000155">
    <property type="term" value="F:phosphorelay sensor kinase activity"/>
    <property type="evidence" value="ECO:0007669"/>
    <property type="project" value="InterPro"/>
</dbReference>
<dbReference type="CDD" id="cd00082">
    <property type="entry name" value="HisKA"/>
    <property type="match status" value="1"/>
</dbReference>
<evidence type="ECO:0000256" key="13">
    <source>
        <dbReference type="ARBA" id="ARBA00023136"/>
    </source>
</evidence>
<feature type="domain" description="HAMP" evidence="16">
    <location>
        <begin position="193"/>
        <end position="245"/>
    </location>
</feature>
<keyword evidence="8" id="KW-0547">Nucleotide-binding</keyword>
<feature type="domain" description="Histidine kinase" evidence="15">
    <location>
        <begin position="253"/>
        <end position="470"/>
    </location>
</feature>
<comment type="catalytic activity">
    <reaction evidence="1">
        <text>ATP + protein L-histidine = ADP + protein N-phospho-L-histidine.</text>
        <dbReference type="EC" id="2.7.13.3"/>
    </reaction>
</comment>
<dbReference type="InterPro" id="IPR050398">
    <property type="entry name" value="HssS/ArlS-like"/>
</dbReference>
<dbReference type="SUPFAM" id="SSF47384">
    <property type="entry name" value="Homodimeric domain of signal transducing histidine kinase"/>
    <property type="match status" value="1"/>
</dbReference>
<evidence type="ECO:0000259" key="15">
    <source>
        <dbReference type="PROSITE" id="PS50109"/>
    </source>
</evidence>
<proteinExistence type="predicted"/>
<keyword evidence="11 14" id="KW-1133">Transmembrane helix</keyword>
<dbReference type="Pfam" id="PF02518">
    <property type="entry name" value="HATPase_c"/>
    <property type="match status" value="1"/>
</dbReference>
<dbReference type="FunFam" id="3.30.565.10:FF:000006">
    <property type="entry name" value="Sensor histidine kinase WalK"/>
    <property type="match status" value="1"/>
</dbReference>
<dbReference type="CDD" id="cd06225">
    <property type="entry name" value="HAMP"/>
    <property type="match status" value="1"/>
</dbReference>
<dbReference type="PROSITE" id="PS50885">
    <property type="entry name" value="HAMP"/>
    <property type="match status" value="1"/>
</dbReference>
<dbReference type="RefSeq" id="WP_092589464.1">
    <property type="nucleotide sequence ID" value="NZ_FMWL01000002.1"/>
</dbReference>
<dbReference type="InterPro" id="IPR004358">
    <property type="entry name" value="Sig_transdc_His_kin-like_C"/>
</dbReference>
<reference evidence="17 18" key="1">
    <citation type="submission" date="2016-10" db="EMBL/GenBank/DDBJ databases">
        <authorList>
            <person name="de Groot N.N."/>
        </authorList>
    </citation>
    <scope>NUCLEOTIDE SEQUENCE [LARGE SCALE GENOMIC DNA]</scope>
    <source>
        <strain evidence="17 18">DSM 2784</strain>
    </source>
</reference>
<keyword evidence="5" id="KW-0597">Phosphoprotein</keyword>
<evidence type="ECO:0000256" key="12">
    <source>
        <dbReference type="ARBA" id="ARBA00023012"/>
    </source>
</evidence>
<evidence type="ECO:0000256" key="1">
    <source>
        <dbReference type="ARBA" id="ARBA00000085"/>
    </source>
</evidence>
<evidence type="ECO:0000256" key="7">
    <source>
        <dbReference type="ARBA" id="ARBA00022692"/>
    </source>
</evidence>
<dbReference type="InterPro" id="IPR036097">
    <property type="entry name" value="HisK_dim/P_sf"/>
</dbReference>
<keyword evidence="9 17" id="KW-0418">Kinase</keyword>
<evidence type="ECO:0000256" key="6">
    <source>
        <dbReference type="ARBA" id="ARBA00022679"/>
    </source>
</evidence>
<dbReference type="CDD" id="cd00075">
    <property type="entry name" value="HATPase"/>
    <property type="match status" value="1"/>
</dbReference>
<dbReference type="SMART" id="SM00304">
    <property type="entry name" value="HAMP"/>
    <property type="match status" value="1"/>
</dbReference>
<dbReference type="SMART" id="SM00387">
    <property type="entry name" value="HATPase_c"/>
    <property type="match status" value="1"/>
</dbReference>
<dbReference type="InterPro" id="IPR003594">
    <property type="entry name" value="HATPase_dom"/>
</dbReference>
<feature type="transmembrane region" description="Helical" evidence="14">
    <location>
        <begin position="171"/>
        <end position="191"/>
    </location>
</feature>
<keyword evidence="13 14" id="KW-0472">Membrane</keyword>
<keyword evidence="10" id="KW-0067">ATP-binding</keyword>
<dbReference type="Gene3D" id="6.10.340.10">
    <property type="match status" value="1"/>
</dbReference>
<keyword evidence="12" id="KW-0902">Two-component regulatory system</keyword>
<evidence type="ECO:0000256" key="10">
    <source>
        <dbReference type="ARBA" id="ARBA00022840"/>
    </source>
</evidence>
<evidence type="ECO:0000256" key="3">
    <source>
        <dbReference type="ARBA" id="ARBA00012438"/>
    </source>
</evidence>
<dbReference type="AlphaFoldDB" id="A0A1G5RSZ9"/>
<protein>
    <recommendedName>
        <fullName evidence="3">histidine kinase</fullName>
        <ecNumber evidence="3">2.7.13.3</ecNumber>
    </recommendedName>
</protein>
<dbReference type="Proteomes" id="UP000199208">
    <property type="component" value="Unassembled WGS sequence"/>
</dbReference>
<dbReference type="PROSITE" id="PS50109">
    <property type="entry name" value="HIS_KIN"/>
    <property type="match status" value="1"/>
</dbReference>
<evidence type="ECO:0000256" key="5">
    <source>
        <dbReference type="ARBA" id="ARBA00022553"/>
    </source>
</evidence>
<evidence type="ECO:0000256" key="2">
    <source>
        <dbReference type="ARBA" id="ARBA00004651"/>
    </source>
</evidence>
<keyword evidence="6" id="KW-0808">Transferase</keyword>
<sequence length="473" mass="53455">MRTIYLRLSMLYVVILLISYAFIVIGVNIAINSLMVSQKQTILLEKAMVFQQIYSDSAANGILDVNRLEIEVQSLENYLGAQVLLVDRQGRVFMSDANVTDLIEEAEISSQDLNQLYSGEIIQKRTSLNQFGQDQYLLIGYPIIIKAEVEYVLFLIASIPEISMTARDVNIAVAIGLALSAIVALFMLFSFSRAMSREIKDLNEIAKHVTSGNFDMRIQTRRQDEIGELAVSLNTMAEALMKLEETKQNFIANLSHDLRSPLQSIIGYTKALLDGTSEPDKQEKYLLIVLNESERLTKLVNDILDLSKIQSGHLVLKKMNFDLHALILNELDKFEGRIEQKALKVVVDFMDEGCQTYADYASIQRVFQNLIDNAVKFVDQGGKIEIKTELHDQKVLISLRNTGTVLLPEELQEIWQRFSKLDKSRSQHRASPGLGLAIVREIIKAHDERIEVLSTPEVGVLFQLTLPFVSWQG</sequence>
<comment type="subcellular location">
    <subcellularLocation>
        <location evidence="2">Cell membrane</location>
        <topology evidence="2">Multi-pass membrane protein</topology>
    </subcellularLocation>
</comment>
<dbReference type="Gene3D" id="1.10.287.130">
    <property type="match status" value="1"/>
</dbReference>
<dbReference type="PRINTS" id="PR00344">
    <property type="entry name" value="BCTRLSENSOR"/>
</dbReference>
<evidence type="ECO:0000313" key="18">
    <source>
        <dbReference type="Proteomes" id="UP000199208"/>
    </source>
</evidence>
<dbReference type="SUPFAM" id="SSF158472">
    <property type="entry name" value="HAMP domain-like"/>
    <property type="match status" value="1"/>
</dbReference>
<evidence type="ECO:0000256" key="14">
    <source>
        <dbReference type="SAM" id="Phobius"/>
    </source>
</evidence>
<dbReference type="SUPFAM" id="SSF55874">
    <property type="entry name" value="ATPase domain of HSP90 chaperone/DNA topoisomerase II/histidine kinase"/>
    <property type="match status" value="1"/>
</dbReference>
<accession>A0A1G5RSZ9</accession>
<keyword evidence="18" id="KW-1185">Reference proteome</keyword>
<dbReference type="SMART" id="SM00388">
    <property type="entry name" value="HisKA"/>
    <property type="match status" value="1"/>
</dbReference>
<dbReference type="PANTHER" id="PTHR45528:SF1">
    <property type="entry name" value="SENSOR HISTIDINE KINASE CPXA"/>
    <property type="match status" value="1"/>
</dbReference>
<dbReference type="Pfam" id="PF00512">
    <property type="entry name" value="HisKA"/>
    <property type="match status" value="1"/>
</dbReference>
<dbReference type="OrthoDB" id="9813151at2"/>
<evidence type="ECO:0000313" key="17">
    <source>
        <dbReference type="EMBL" id="SCZ77235.1"/>
    </source>
</evidence>
<evidence type="ECO:0000259" key="16">
    <source>
        <dbReference type="PROSITE" id="PS50885"/>
    </source>
</evidence>
<dbReference type="EMBL" id="FMWL01000002">
    <property type="protein sequence ID" value="SCZ77235.1"/>
    <property type="molecule type" value="Genomic_DNA"/>
</dbReference>
<keyword evidence="4" id="KW-1003">Cell membrane</keyword>
<name>A0A1G5RSZ9_9FIRM</name>
<dbReference type="FunFam" id="1.10.287.130:FF:000001">
    <property type="entry name" value="Two-component sensor histidine kinase"/>
    <property type="match status" value="1"/>
</dbReference>
<gene>
    <name evidence="17" type="ORF">SAMN03080599_00681</name>
</gene>
<keyword evidence="7 14" id="KW-0812">Transmembrane</keyword>
<dbReference type="Gene3D" id="3.30.565.10">
    <property type="entry name" value="Histidine kinase-like ATPase, C-terminal domain"/>
    <property type="match status" value="1"/>
</dbReference>
<dbReference type="PANTHER" id="PTHR45528">
    <property type="entry name" value="SENSOR HISTIDINE KINASE CPXA"/>
    <property type="match status" value="1"/>
</dbReference>
<feature type="transmembrane region" description="Helical" evidence="14">
    <location>
        <begin position="12"/>
        <end position="31"/>
    </location>
</feature>
<organism evidence="17 18">
    <name type="scientific">Acidaminobacter hydrogenoformans DSM 2784</name>
    <dbReference type="NCBI Taxonomy" id="1120920"/>
    <lineage>
        <taxon>Bacteria</taxon>
        <taxon>Bacillati</taxon>
        <taxon>Bacillota</taxon>
        <taxon>Clostridia</taxon>
        <taxon>Peptostreptococcales</taxon>
        <taxon>Acidaminobacteraceae</taxon>
        <taxon>Acidaminobacter</taxon>
    </lineage>
</organism>